<dbReference type="AlphaFoldDB" id="D8TGJ8"/>
<keyword evidence="2" id="KW-1185">Reference proteome</keyword>
<organism evidence="2">
    <name type="scientific">Selaginella moellendorffii</name>
    <name type="common">Spikemoss</name>
    <dbReference type="NCBI Taxonomy" id="88036"/>
    <lineage>
        <taxon>Eukaryota</taxon>
        <taxon>Viridiplantae</taxon>
        <taxon>Streptophyta</taxon>
        <taxon>Embryophyta</taxon>
        <taxon>Tracheophyta</taxon>
        <taxon>Lycopodiopsida</taxon>
        <taxon>Selaginellales</taxon>
        <taxon>Selaginellaceae</taxon>
        <taxon>Selaginella</taxon>
    </lineage>
</organism>
<protein>
    <submittedName>
        <fullName evidence="1">Uncharacterized protein</fullName>
    </submittedName>
</protein>
<dbReference type="EMBL" id="GL378120">
    <property type="protein sequence ID" value="EFJ04217.1"/>
    <property type="molecule type" value="Genomic_DNA"/>
</dbReference>
<name>D8TGJ8_SELML</name>
<evidence type="ECO:0000313" key="2">
    <source>
        <dbReference type="Proteomes" id="UP000001514"/>
    </source>
</evidence>
<accession>D8TGJ8</accession>
<evidence type="ECO:0000313" key="1">
    <source>
        <dbReference type="EMBL" id="EFJ04217.1"/>
    </source>
</evidence>
<dbReference type="Proteomes" id="UP000001514">
    <property type="component" value="Unassembled WGS sequence"/>
</dbReference>
<dbReference type="InParanoid" id="D8TGJ8"/>
<dbReference type="Gramene" id="EFJ04217">
    <property type="protein sequence ID" value="EFJ04217"/>
    <property type="gene ID" value="SELMODRAFT_432617"/>
</dbReference>
<dbReference type="HOGENOM" id="CLU_1830369_0_0_1"/>
<dbReference type="KEGG" id="smo:SELMODRAFT_432617"/>
<reference evidence="1 2" key="1">
    <citation type="journal article" date="2011" name="Science">
        <title>The Selaginella genome identifies genetic changes associated with the evolution of vascular plants.</title>
        <authorList>
            <person name="Banks J.A."/>
            <person name="Nishiyama T."/>
            <person name="Hasebe M."/>
            <person name="Bowman J.L."/>
            <person name="Gribskov M."/>
            <person name="dePamphilis C."/>
            <person name="Albert V.A."/>
            <person name="Aono N."/>
            <person name="Aoyama T."/>
            <person name="Ambrose B.A."/>
            <person name="Ashton N.W."/>
            <person name="Axtell M.J."/>
            <person name="Barker E."/>
            <person name="Barker M.S."/>
            <person name="Bennetzen J.L."/>
            <person name="Bonawitz N.D."/>
            <person name="Chapple C."/>
            <person name="Cheng C."/>
            <person name="Correa L.G."/>
            <person name="Dacre M."/>
            <person name="DeBarry J."/>
            <person name="Dreyer I."/>
            <person name="Elias M."/>
            <person name="Engstrom E.M."/>
            <person name="Estelle M."/>
            <person name="Feng L."/>
            <person name="Finet C."/>
            <person name="Floyd S.K."/>
            <person name="Frommer W.B."/>
            <person name="Fujita T."/>
            <person name="Gramzow L."/>
            <person name="Gutensohn M."/>
            <person name="Harholt J."/>
            <person name="Hattori M."/>
            <person name="Heyl A."/>
            <person name="Hirai T."/>
            <person name="Hiwatashi Y."/>
            <person name="Ishikawa M."/>
            <person name="Iwata M."/>
            <person name="Karol K.G."/>
            <person name="Koehler B."/>
            <person name="Kolukisaoglu U."/>
            <person name="Kubo M."/>
            <person name="Kurata T."/>
            <person name="Lalonde S."/>
            <person name="Li K."/>
            <person name="Li Y."/>
            <person name="Litt A."/>
            <person name="Lyons E."/>
            <person name="Manning G."/>
            <person name="Maruyama T."/>
            <person name="Michael T.P."/>
            <person name="Mikami K."/>
            <person name="Miyazaki S."/>
            <person name="Morinaga S."/>
            <person name="Murata T."/>
            <person name="Mueller-Roeber B."/>
            <person name="Nelson D.R."/>
            <person name="Obara M."/>
            <person name="Oguri Y."/>
            <person name="Olmstead R.G."/>
            <person name="Onodera N."/>
            <person name="Petersen B.L."/>
            <person name="Pils B."/>
            <person name="Prigge M."/>
            <person name="Rensing S.A."/>
            <person name="Riano-Pachon D.M."/>
            <person name="Roberts A.W."/>
            <person name="Sato Y."/>
            <person name="Scheller H.V."/>
            <person name="Schulz B."/>
            <person name="Schulz C."/>
            <person name="Shakirov E.V."/>
            <person name="Shibagaki N."/>
            <person name="Shinohara N."/>
            <person name="Shippen D.E."/>
            <person name="Soerensen I."/>
            <person name="Sotooka R."/>
            <person name="Sugimoto N."/>
            <person name="Sugita M."/>
            <person name="Sumikawa N."/>
            <person name="Tanurdzic M."/>
            <person name="Theissen G."/>
            <person name="Ulvskov P."/>
            <person name="Wakazuki S."/>
            <person name="Weng J.K."/>
            <person name="Willats W.W."/>
            <person name="Wipf D."/>
            <person name="Wolf P.G."/>
            <person name="Yang L."/>
            <person name="Zimmer A.D."/>
            <person name="Zhu Q."/>
            <person name="Mitros T."/>
            <person name="Hellsten U."/>
            <person name="Loque D."/>
            <person name="Otillar R."/>
            <person name="Salamov A."/>
            <person name="Schmutz J."/>
            <person name="Shapiro H."/>
            <person name="Lindquist E."/>
            <person name="Lucas S."/>
            <person name="Rokhsar D."/>
            <person name="Grigoriev I.V."/>
        </authorList>
    </citation>
    <scope>NUCLEOTIDE SEQUENCE [LARGE SCALE GENOMIC DNA]</scope>
</reference>
<gene>
    <name evidence="1" type="ORF">SELMODRAFT_432617</name>
</gene>
<feature type="non-terminal residue" evidence="1">
    <location>
        <position position="1"/>
    </location>
</feature>
<proteinExistence type="predicted"/>
<sequence length="141" mass="15071">GGVLLRFACGDGTTFMTSSATVIESAQAHDGGVRGMEMAKVPRGLLNLRVFVDAGVVQLAPFHTAPSIARPPEDKKQYPDYLWSTSVLESETACFGLLTGLSDLDESTMMSYATEALHLPAILKAGVWPRKQSLSQEADAV</sequence>